<proteinExistence type="predicted"/>
<evidence type="ECO:0000313" key="2">
    <source>
        <dbReference type="Proteomes" id="UP001597180"/>
    </source>
</evidence>
<dbReference type="PANTHER" id="PTHR37816:SF2">
    <property type="entry name" value="DNA TOPOLOGY MODULATION PROTEIN FLAR-RELATED PROTEIN"/>
    <property type="match status" value="1"/>
</dbReference>
<accession>A0ABW3UQA0</accession>
<keyword evidence="2" id="KW-1185">Reference proteome</keyword>
<comment type="caution">
    <text evidence="1">The sequence shown here is derived from an EMBL/GenBank/DDBJ whole genome shotgun (WGS) entry which is preliminary data.</text>
</comment>
<protein>
    <submittedName>
        <fullName evidence="1">DNA topology modulation protein FlaR</fullName>
    </submittedName>
</protein>
<name>A0ABW3UQA0_9BACL</name>
<evidence type="ECO:0000313" key="1">
    <source>
        <dbReference type="EMBL" id="MFD1221715.1"/>
    </source>
</evidence>
<sequence length="195" mass="22125">MKLGLVGLSETTHNNPIMVKLHHTTKEGIGIKIHIIGGAGSGKSYISELLSQKLQIPYYELDEIYWDNEAEVYGVKAPAEGRDQKLRDMVAQDSWIIEGAYRSWVAPSFSAADKIVVLMPPLSVQEARIWKRYEERTSGAVMSTKRETLEGTLNLIEWNKEYNLVKLPHFIETCDCKDKIITVNDNLDVLELFSK</sequence>
<organism evidence="1 2">
    <name type="scientific">Paenibacillus vulneris</name>
    <dbReference type="NCBI Taxonomy" id="1133364"/>
    <lineage>
        <taxon>Bacteria</taxon>
        <taxon>Bacillati</taxon>
        <taxon>Bacillota</taxon>
        <taxon>Bacilli</taxon>
        <taxon>Bacillales</taxon>
        <taxon>Paenibacillaceae</taxon>
        <taxon>Paenibacillus</taxon>
    </lineage>
</organism>
<dbReference type="Gene3D" id="3.40.50.300">
    <property type="entry name" value="P-loop containing nucleotide triphosphate hydrolases"/>
    <property type="match status" value="1"/>
</dbReference>
<dbReference type="EMBL" id="JBHTLU010000019">
    <property type="protein sequence ID" value="MFD1221715.1"/>
    <property type="molecule type" value="Genomic_DNA"/>
</dbReference>
<dbReference type="PANTHER" id="PTHR37816">
    <property type="entry name" value="YALI0E33011P"/>
    <property type="match status" value="1"/>
</dbReference>
<dbReference type="Proteomes" id="UP001597180">
    <property type="component" value="Unassembled WGS sequence"/>
</dbReference>
<dbReference type="InterPro" id="IPR027417">
    <property type="entry name" value="P-loop_NTPase"/>
</dbReference>
<gene>
    <name evidence="1" type="ORF">ACFQ4B_16480</name>
</gene>
<dbReference type="InterPro" id="IPR052922">
    <property type="entry name" value="Cytidylate_Kinase-2"/>
</dbReference>
<reference evidence="2" key="1">
    <citation type="journal article" date="2019" name="Int. J. Syst. Evol. Microbiol.">
        <title>The Global Catalogue of Microorganisms (GCM) 10K type strain sequencing project: providing services to taxonomists for standard genome sequencing and annotation.</title>
        <authorList>
            <consortium name="The Broad Institute Genomics Platform"/>
            <consortium name="The Broad Institute Genome Sequencing Center for Infectious Disease"/>
            <person name="Wu L."/>
            <person name="Ma J."/>
        </authorList>
    </citation>
    <scope>NUCLEOTIDE SEQUENCE [LARGE SCALE GENOMIC DNA]</scope>
    <source>
        <strain evidence="2">CCUG 53270</strain>
    </source>
</reference>
<dbReference type="SUPFAM" id="SSF52540">
    <property type="entry name" value="P-loop containing nucleoside triphosphate hydrolases"/>
    <property type="match status" value="1"/>
</dbReference>
<dbReference type="RefSeq" id="WP_345585844.1">
    <property type="nucleotide sequence ID" value="NZ_BAABJG010000003.1"/>
</dbReference>